<evidence type="ECO:0000313" key="1">
    <source>
        <dbReference type="EMBL" id="EQD66480.1"/>
    </source>
</evidence>
<reference evidence="1" key="1">
    <citation type="submission" date="2013-08" db="EMBL/GenBank/DDBJ databases">
        <authorList>
            <person name="Mendez C."/>
            <person name="Richter M."/>
            <person name="Ferrer M."/>
            <person name="Sanchez J."/>
        </authorList>
    </citation>
    <scope>NUCLEOTIDE SEQUENCE</scope>
</reference>
<accession>T1CH29</accession>
<name>T1CH29_9ZZZZ</name>
<sequence>GNETIRVSPEGVMEVDLPQALVRLANVTMGGLTRYRFQAAVHFSYRQAEWLAQVKGDRAVAYTISFDQAKDRFYLDASLTPASPAPVPAYQELLADPAARTLAVDHNHGFLAPALLDRSGNLVGRLPTAN</sequence>
<feature type="non-terminal residue" evidence="1">
    <location>
        <position position="1"/>
    </location>
</feature>
<comment type="caution">
    <text evidence="1">The sequence shown here is derived from an EMBL/GenBank/DDBJ whole genome shotgun (WGS) entry which is preliminary data.</text>
</comment>
<protein>
    <submittedName>
        <fullName evidence="1">Uncharacterized protein</fullName>
    </submittedName>
</protein>
<dbReference type="AlphaFoldDB" id="T1CH29"/>
<dbReference type="EMBL" id="AUZZ01000869">
    <property type="protein sequence ID" value="EQD66480.1"/>
    <property type="molecule type" value="Genomic_DNA"/>
</dbReference>
<reference evidence="1" key="2">
    <citation type="journal article" date="2014" name="ISME J.">
        <title>Microbial stratification in low pH oxic and suboxic macroscopic growths along an acid mine drainage.</title>
        <authorList>
            <person name="Mendez-Garcia C."/>
            <person name="Mesa V."/>
            <person name="Sprenger R.R."/>
            <person name="Richter M."/>
            <person name="Diez M.S."/>
            <person name="Solano J."/>
            <person name="Bargiela R."/>
            <person name="Golyshina O.V."/>
            <person name="Manteca A."/>
            <person name="Ramos J.L."/>
            <person name="Gallego J.R."/>
            <person name="Llorente I."/>
            <person name="Martins Dos Santos V.A."/>
            <person name="Jensen O.N."/>
            <person name="Pelaez A.I."/>
            <person name="Sanchez J."/>
            <person name="Ferrer M."/>
        </authorList>
    </citation>
    <scope>NUCLEOTIDE SEQUENCE</scope>
</reference>
<proteinExistence type="predicted"/>
<organism evidence="1">
    <name type="scientific">mine drainage metagenome</name>
    <dbReference type="NCBI Taxonomy" id="410659"/>
    <lineage>
        <taxon>unclassified sequences</taxon>
        <taxon>metagenomes</taxon>
        <taxon>ecological metagenomes</taxon>
    </lineage>
</organism>
<gene>
    <name evidence="1" type="ORF">B2A_01153</name>
</gene>